<sequence length="55" mass="6423">TRGVGYNFSFLISSTWNHQSYAVLKKGEVWRFNRESCRVSHAESSTSLELKFPQR</sequence>
<keyword evidence="2" id="KW-1185">Reference proteome</keyword>
<name>A0A8X6J1D5_TRICU</name>
<evidence type="ECO:0000313" key="2">
    <source>
        <dbReference type="Proteomes" id="UP000887116"/>
    </source>
</evidence>
<accession>A0A8X6J1D5</accession>
<gene>
    <name evidence="1" type="ORF">TNCT_289171</name>
</gene>
<evidence type="ECO:0000313" key="1">
    <source>
        <dbReference type="EMBL" id="GFR32884.1"/>
    </source>
</evidence>
<organism evidence="1 2">
    <name type="scientific">Trichonephila clavata</name>
    <name type="common">Joro spider</name>
    <name type="synonym">Nephila clavata</name>
    <dbReference type="NCBI Taxonomy" id="2740835"/>
    <lineage>
        <taxon>Eukaryota</taxon>
        <taxon>Metazoa</taxon>
        <taxon>Ecdysozoa</taxon>
        <taxon>Arthropoda</taxon>
        <taxon>Chelicerata</taxon>
        <taxon>Arachnida</taxon>
        <taxon>Araneae</taxon>
        <taxon>Araneomorphae</taxon>
        <taxon>Entelegynae</taxon>
        <taxon>Araneoidea</taxon>
        <taxon>Nephilidae</taxon>
        <taxon>Trichonephila</taxon>
    </lineage>
</organism>
<comment type="caution">
    <text evidence="1">The sequence shown here is derived from an EMBL/GenBank/DDBJ whole genome shotgun (WGS) entry which is preliminary data.</text>
</comment>
<reference evidence="1" key="1">
    <citation type="submission" date="2020-07" db="EMBL/GenBank/DDBJ databases">
        <title>Multicomponent nature underlies the extraordinary mechanical properties of spider dragline silk.</title>
        <authorList>
            <person name="Kono N."/>
            <person name="Nakamura H."/>
            <person name="Mori M."/>
            <person name="Yoshida Y."/>
            <person name="Ohtoshi R."/>
            <person name="Malay A.D."/>
            <person name="Moran D.A.P."/>
            <person name="Tomita M."/>
            <person name="Numata K."/>
            <person name="Arakawa K."/>
        </authorList>
    </citation>
    <scope>NUCLEOTIDE SEQUENCE</scope>
</reference>
<proteinExistence type="predicted"/>
<dbReference type="Proteomes" id="UP000887116">
    <property type="component" value="Unassembled WGS sequence"/>
</dbReference>
<protein>
    <submittedName>
        <fullName evidence="1">Uncharacterized protein</fullName>
    </submittedName>
</protein>
<dbReference type="AlphaFoldDB" id="A0A8X6J1D5"/>
<dbReference type="EMBL" id="BMAO01029598">
    <property type="protein sequence ID" value="GFR32884.1"/>
    <property type="molecule type" value="Genomic_DNA"/>
</dbReference>
<feature type="non-terminal residue" evidence="1">
    <location>
        <position position="1"/>
    </location>
</feature>